<reference evidence="2 3" key="1">
    <citation type="submission" date="2017-08" db="EMBL/GenBank/DDBJ databases">
        <title>Mesorhizobium wenxinae sp. nov., a novel rhizobial species isolated from root nodules of chickpea (Cicer arietinum L.).</title>
        <authorList>
            <person name="Zhang J."/>
        </authorList>
    </citation>
    <scope>NUCLEOTIDE SEQUENCE [LARGE SCALE GENOMIC DNA]</scope>
    <source>
        <strain evidence="3">WYCCWR 10019</strain>
    </source>
</reference>
<dbReference type="Pfam" id="PF04230">
    <property type="entry name" value="PS_pyruv_trans"/>
    <property type="match status" value="1"/>
</dbReference>
<gene>
    <name evidence="2" type="ORF">CIT31_17970</name>
</gene>
<dbReference type="AlphaFoldDB" id="A0A271KEJ7"/>
<evidence type="ECO:0000313" key="3">
    <source>
        <dbReference type="Proteomes" id="UP000215931"/>
    </source>
</evidence>
<dbReference type="OrthoDB" id="9803627at2"/>
<accession>A0A271KEJ7</accession>
<dbReference type="EMBL" id="NPKH01000023">
    <property type="protein sequence ID" value="PAP94212.1"/>
    <property type="molecule type" value="Genomic_DNA"/>
</dbReference>
<sequence>MRQHPRSNVLHRFRWRVWQRASPREEVFVLLEEAAVAQGVRKIVRKVRGLARRDRGYVPPPPFQPNTIELFYWKSPLGVNFGDYLSSVIVNKMAADAGCFLDEERPRPVRLLGIGSILHFARNGDVVWGSGINGKIRDERHVFSSLDVRAVRGPLTRDFLMRRGIDVPEVFGDPGILVADLLGSRFPKPAERKTPVAFVPNLHDLPKMEGWENVVSPLDHWASVVRRISEASHVISSSLHGLVIADAFGIPCTYLRLSEEENTLKYEDYVLGVGRARLDITRSREEAVRASPMGTARPDLARLKASFPYDLWDC</sequence>
<protein>
    <recommendedName>
        <fullName evidence="1">Polysaccharide pyruvyl transferase domain-containing protein</fullName>
    </recommendedName>
</protein>
<proteinExistence type="predicted"/>
<dbReference type="Proteomes" id="UP000215931">
    <property type="component" value="Unassembled WGS sequence"/>
</dbReference>
<evidence type="ECO:0000259" key="1">
    <source>
        <dbReference type="Pfam" id="PF04230"/>
    </source>
</evidence>
<comment type="caution">
    <text evidence="2">The sequence shown here is derived from an EMBL/GenBank/DDBJ whole genome shotgun (WGS) entry which is preliminary data.</text>
</comment>
<name>A0A271KEJ7_9HYPH</name>
<keyword evidence="3" id="KW-1185">Reference proteome</keyword>
<evidence type="ECO:0000313" key="2">
    <source>
        <dbReference type="EMBL" id="PAP94212.1"/>
    </source>
</evidence>
<feature type="domain" description="Polysaccharide pyruvyl transferase" evidence="1">
    <location>
        <begin position="105"/>
        <end position="255"/>
    </location>
</feature>
<organism evidence="2 3">
    <name type="scientific">Mesorhizobium wenxiniae</name>
    <dbReference type="NCBI Taxonomy" id="2014805"/>
    <lineage>
        <taxon>Bacteria</taxon>
        <taxon>Pseudomonadati</taxon>
        <taxon>Pseudomonadota</taxon>
        <taxon>Alphaproteobacteria</taxon>
        <taxon>Hyphomicrobiales</taxon>
        <taxon>Phyllobacteriaceae</taxon>
        <taxon>Mesorhizobium</taxon>
    </lineage>
</organism>
<dbReference type="InterPro" id="IPR007345">
    <property type="entry name" value="Polysacch_pyruvyl_Trfase"/>
</dbReference>